<evidence type="ECO:0000256" key="3">
    <source>
        <dbReference type="ARBA" id="ARBA00022723"/>
    </source>
</evidence>
<evidence type="ECO:0000256" key="1">
    <source>
        <dbReference type="ARBA" id="ARBA00001946"/>
    </source>
</evidence>
<dbReference type="SUPFAM" id="SSF53067">
    <property type="entry name" value="Actin-like ATPase domain"/>
    <property type="match status" value="1"/>
</dbReference>
<protein>
    <recommendedName>
        <fullName evidence="6">fructokinase</fullName>
        <ecNumber evidence="6">2.7.1.4</ecNumber>
    </recommendedName>
</protein>
<name>A0ABS4H7X9_9BACL</name>
<proteinExistence type="inferred from homology"/>
<comment type="similarity">
    <text evidence="2">Belongs to the ROK (NagC/XylR) family.</text>
</comment>
<evidence type="ECO:0000256" key="7">
    <source>
        <dbReference type="ARBA" id="ARBA00048451"/>
    </source>
</evidence>
<organism evidence="8 9">
    <name type="scientific">Paenibacillus sediminis</name>
    <dbReference type="NCBI Taxonomy" id="664909"/>
    <lineage>
        <taxon>Bacteria</taxon>
        <taxon>Bacillati</taxon>
        <taxon>Bacillota</taxon>
        <taxon>Bacilli</taxon>
        <taxon>Bacillales</taxon>
        <taxon>Paenibacillaceae</taxon>
        <taxon>Paenibacillus</taxon>
    </lineage>
</organism>
<comment type="cofactor">
    <cofactor evidence="1">
        <name>Mg(2+)</name>
        <dbReference type="ChEBI" id="CHEBI:18420"/>
    </cofactor>
</comment>
<comment type="catalytic activity">
    <reaction evidence="7">
        <text>D-fructose + ATP = D-fructose 6-phosphate + ADP + H(+)</text>
        <dbReference type="Rhea" id="RHEA:16125"/>
        <dbReference type="ChEBI" id="CHEBI:15378"/>
        <dbReference type="ChEBI" id="CHEBI:30616"/>
        <dbReference type="ChEBI" id="CHEBI:37721"/>
        <dbReference type="ChEBI" id="CHEBI:61527"/>
        <dbReference type="ChEBI" id="CHEBI:456216"/>
        <dbReference type="EC" id="2.7.1.4"/>
    </reaction>
</comment>
<dbReference type="GO" id="GO:0008865">
    <property type="term" value="F:fructokinase activity"/>
    <property type="evidence" value="ECO:0007669"/>
    <property type="project" value="UniProtKB-EC"/>
</dbReference>
<evidence type="ECO:0000256" key="6">
    <source>
        <dbReference type="ARBA" id="ARBA00038887"/>
    </source>
</evidence>
<gene>
    <name evidence="8" type="ORF">J2Z20_003584</name>
</gene>
<dbReference type="PANTHER" id="PTHR42742">
    <property type="entry name" value="TRANSCRIPTIONAL REPRESSOR MPRA"/>
    <property type="match status" value="1"/>
</dbReference>
<dbReference type="RefSeq" id="WP_280921789.1">
    <property type="nucleotide sequence ID" value="NZ_CBCRVE010000019.1"/>
</dbReference>
<dbReference type="Pfam" id="PF00480">
    <property type="entry name" value="ROK"/>
    <property type="match status" value="1"/>
</dbReference>
<dbReference type="PANTHER" id="PTHR42742:SF3">
    <property type="entry name" value="FRUCTOKINASE"/>
    <property type="match status" value="1"/>
</dbReference>
<reference evidence="8 9" key="1">
    <citation type="submission" date="2021-03" db="EMBL/GenBank/DDBJ databases">
        <title>Genomic Encyclopedia of Type Strains, Phase IV (KMG-IV): sequencing the most valuable type-strain genomes for metagenomic binning, comparative biology and taxonomic classification.</title>
        <authorList>
            <person name="Goeker M."/>
        </authorList>
    </citation>
    <scope>NUCLEOTIDE SEQUENCE [LARGE SCALE GENOMIC DNA]</scope>
    <source>
        <strain evidence="8 9">DSM 23491</strain>
    </source>
</reference>
<keyword evidence="4" id="KW-0862">Zinc</keyword>
<evidence type="ECO:0000313" key="9">
    <source>
        <dbReference type="Proteomes" id="UP001519273"/>
    </source>
</evidence>
<dbReference type="InterPro" id="IPR043129">
    <property type="entry name" value="ATPase_NBD"/>
</dbReference>
<dbReference type="Proteomes" id="UP001519273">
    <property type="component" value="Unassembled WGS sequence"/>
</dbReference>
<dbReference type="PROSITE" id="PS01125">
    <property type="entry name" value="ROK"/>
    <property type="match status" value="1"/>
</dbReference>
<keyword evidence="5" id="KW-0460">Magnesium</keyword>
<dbReference type="CDD" id="cd24067">
    <property type="entry name" value="ASKHA_NBD_ROK_BsFRK-like"/>
    <property type="match status" value="1"/>
</dbReference>
<dbReference type="EMBL" id="JAGGKP010000019">
    <property type="protein sequence ID" value="MBP1938642.1"/>
    <property type="molecule type" value="Genomic_DNA"/>
</dbReference>
<evidence type="ECO:0000256" key="2">
    <source>
        <dbReference type="ARBA" id="ARBA00006479"/>
    </source>
</evidence>
<keyword evidence="8" id="KW-0808">Transferase</keyword>
<dbReference type="InterPro" id="IPR051804">
    <property type="entry name" value="Carb_Metab_Reg_Kinase/Isom"/>
</dbReference>
<comment type="caution">
    <text evidence="8">The sequence shown here is derived from an EMBL/GenBank/DDBJ whole genome shotgun (WGS) entry which is preliminary data.</text>
</comment>
<dbReference type="InterPro" id="IPR000600">
    <property type="entry name" value="ROK"/>
</dbReference>
<keyword evidence="3" id="KW-0479">Metal-binding</keyword>
<accession>A0ABS4H7X9</accession>
<sequence length="299" mass="32204">MALLGAIEAGGTKFVCGVGTEDGTLLERVSFATTTPEKTMQHVVNFFRQTGVEAIGIGSFGPIDPIVNSPTYGFITTTPKLHWGHFDFVGSVKKHLSVPIGFDTDVNGAALGEYMWGAAQGLDSCLYMTVGTGIGAGVVVDGKLVHGLSHPEMGHIFVRRHPDDPFAGCCPYHVDCLEGVASGPAINQRWSVQGSELTEDHPAWELEAYYLAQALMNYILILSPHQIVMGGGVMKQKQLFPLIKAKVQEMINGYLQHSHINDQIDQYIVPPKLGDNAGLCGALALGHRALNKVDSITTY</sequence>
<evidence type="ECO:0000256" key="4">
    <source>
        <dbReference type="ARBA" id="ARBA00022833"/>
    </source>
</evidence>
<dbReference type="InterPro" id="IPR049874">
    <property type="entry name" value="ROK_cs"/>
</dbReference>
<evidence type="ECO:0000256" key="5">
    <source>
        <dbReference type="ARBA" id="ARBA00022842"/>
    </source>
</evidence>
<dbReference type="EC" id="2.7.1.4" evidence="6"/>
<dbReference type="Gene3D" id="3.30.420.40">
    <property type="match status" value="2"/>
</dbReference>
<evidence type="ECO:0000313" key="8">
    <source>
        <dbReference type="EMBL" id="MBP1938642.1"/>
    </source>
</evidence>
<keyword evidence="9" id="KW-1185">Reference proteome</keyword>